<reference evidence="1" key="1">
    <citation type="submission" date="2021-06" db="EMBL/GenBank/DDBJ databases">
        <authorList>
            <consortium name="DOE Joint Genome Institute"/>
            <person name="Mondo S.J."/>
            <person name="Amses K.R."/>
            <person name="Simmons D.R."/>
            <person name="Longcore J.E."/>
            <person name="Seto K."/>
            <person name="Alves G.H."/>
            <person name="Bonds A.E."/>
            <person name="Quandt C.A."/>
            <person name="Davis W.J."/>
            <person name="Chang Y."/>
            <person name="Letcher P.M."/>
            <person name="Powell M.J."/>
            <person name="Kuo A."/>
            <person name="Labutti K."/>
            <person name="Pangilinan J."/>
            <person name="Andreopoulos W."/>
            <person name="Tritt A."/>
            <person name="Riley R."/>
            <person name="Hundley H."/>
            <person name="Johnson J."/>
            <person name="Lipzen A."/>
            <person name="Barry K."/>
            <person name="Berbee M.L."/>
            <person name="Buchler N.E."/>
            <person name="Grigoriev I.V."/>
            <person name="Spatafora J.W."/>
            <person name="Stajich J.E."/>
            <person name="James T.Y."/>
        </authorList>
    </citation>
    <scope>NUCLEOTIDE SEQUENCE</scope>
    <source>
        <strain evidence="1">AG</strain>
    </source>
</reference>
<proteinExistence type="predicted"/>
<protein>
    <submittedName>
        <fullName evidence="1">Uncharacterized protein</fullName>
    </submittedName>
</protein>
<dbReference type="AlphaFoldDB" id="A0AAD5EE95"/>
<dbReference type="Proteomes" id="UP001206595">
    <property type="component" value="Unassembled WGS sequence"/>
</dbReference>
<name>A0AAD5EE95_UMBRA</name>
<keyword evidence="2" id="KW-1185">Reference proteome</keyword>
<dbReference type="GeneID" id="75909896"/>
<dbReference type="EMBL" id="MU620904">
    <property type="protein sequence ID" value="KAI8581727.1"/>
    <property type="molecule type" value="Genomic_DNA"/>
</dbReference>
<sequence>MSANDTLTGRAQLTFLALKGSELPSQIRGHYVANSTQKCFGIAGQLLEDEPYRYPESCCLEPTAKYRLTLLDYESKEYYDIPKVTKPIESDAAVLQTEDNATTDDNSTRLHFETDRFLVDNAAWQHCERYLHQFYLELVKNSNADGKDDIHEHLSEEYDVTVCLGTMTIALGSPR</sequence>
<organism evidence="1 2">
    <name type="scientific">Umbelopsis ramanniana AG</name>
    <dbReference type="NCBI Taxonomy" id="1314678"/>
    <lineage>
        <taxon>Eukaryota</taxon>
        <taxon>Fungi</taxon>
        <taxon>Fungi incertae sedis</taxon>
        <taxon>Mucoromycota</taxon>
        <taxon>Mucoromycotina</taxon>
        <taxon>Umbelopsidomycetes</taxon>
        <taxon>Umbelopsidales</taxon>
        <taxon>Umbelopsidaceae</taxon>
        <taxon>Umbelopsis</taxon>
    </lineage>
</organism>
<evidence type="ECO:0000313" key="2">
    <source>
        <dbReference type="Proteomes" id="UP001206595"/>
    </source>
</evidence>
<evidence type="ECO:0000313" key="1">
    <source>
        <dbReference type="EMBL" id="KAI8581727.1"/>
    </source>
</evidence>
<dbReference type="RefSeq" id="XP_051446731.1">
    <property type="nucleotide sequence ID" value="XM_051584546.1"/>
</dbReference>
<accession>A0AAD5EE95</accession>
<gene>
    <name evidence="1" type="ORF">K450DRAFT_197486</name>
</gene>
<reference evidence="1" key="2">
    <citation type="journal article" date="2022" name="Proc. Natl. Acad. Sci. U.S.A.">
        <title>Diploid-dominant life cycles characterize the early evolution of Fungi.</title>
        <authorList>
            <person name="Amses K.R."/>
            <person name="Simmons D.R."/>
            <person name="Longcore J.E."/>
            <person name="Mondo S.J."/>
            <person name="Seto K."/>
            <person name="Jeronimo G.H."/>
            <person name="Bonds A.E."/>
            <person name="Quandt C.A."/>
            <person name="Davis W.J."/>
            <person name="Chang Y."/>
            <person name="Federici B.A."/>
            <person name="Kuo A."/>
            <person name="LaButti K."/>
            <person name="Pangilinan J."/>
            <person name="Andreopoulos W."/>
            <person name="Tritt A."/>
            <person name="Riley R."/>
            <person name="Hundley H."/>
            <person name="Johnson J."/>
            <person name="Lipzen A."/>
            <person name="Barry K."/>
            <person name="Lang B.F."/>
            <person name="Cuomo C.A."/>
            <person name="Buchler N.E."/>
            <person name="Grigoriev I.V."/>
            <person name="Spatafora J.W."/>
            <person name="Stajich J.E."/>
            <person name="James T.Y."/>
        </authorList>
    </citation>
    <scope>NUCLEOTIDE SEQUENCE</scope>
    <source>
        <strain evidence="1">AG</strain>
    </source>
</reference>
<comment type="caution">
    <text evidence="1">The sequence shown here is derived from an EMBL/GenBank/DDBJ whole genome shotgun (WGS) entry which is preliminary data.</text>
</comment>